<keyword evidence="2" id="KW-0812">Transmembrane</keyword>
<accession>A0A8K0KUY1</accession>
<feature type="region of interest" description="Disordered" evidence="1">
    <location>
        <begin position="1"/>
        <end position="56"/>
    </location>
</feature>
<gene>
    <name evidence="3" type="ORF">KVT40_008726</name>
</gene>
<dbReference type="Proteomes" id="UP000809789">
    <property type="component" value="Unassembled WGS sequence"/>
</dbReference>
<sequence length="347" mass="39308">MTSIDSSAPLLSDLEDETDGGGENDRHAPYRDSISSHSDAITNDNDNTSDLPTDDLPRRLKQHDPLYVKIFYTLSLFCSIVALISAGIGFSIVRRNVFDDYAQRQQWESYTSQPLGMLTPIIILFMNALWTLYNLVCAFRGLQHRLWVLNTIYDFLLWPSLIGFGVLNTIMALWDRRLCDGQRREGVTYEECDAAMLKLLVVELVAVNVGMLIAVLHFILLIGRCCTFRRHVDLNAEIELRGLIGVERAMLRELMIRRRELLEDNRRLEQRLGQELPALPDGAERELPDLLDDRSLPPLPEGAVGVDGVNGEEERVEQQEDLIDMGRPSGDNLVAADLATDDLDERR</sequence>
<proteinExistence type="predicted"/>
<feature type="region of interest" description="Disordered" evidence="1">
    <location>
        <begin position="289"/>
        <end position="347"/>
    </location>
</feature>
<keyword evidence="2" id="KW-1133">Transmembrane helix</keyword>
<name>A0A8K0KUY1_9PEZI</name>
<protein>
    <submittedName>
        <fullName evidence="3">Uncharacterized protein</fullName>
    </submittedName>
</protein>
<dbReference type="AlphaFoldDB" id="A0A8K0KUY1"/>
<feature type="transmembrane region" description="Helical" evidence="2">
    <location>
        <begin position="114"/>
        <end position="136"/>
    </location>
</feature>
<feature type="compositionally biased region" description="Polar residues" evidence="1">
    <location>
        <begin position="33"/>
        <end position="51"/>
    </location>
</feature>
<evidence type="ECO:0000313" key="3">
    <source>
        <dbReference type="EMBL" id="KAG8623750.1"/>
    </source>
</evidence>
<keyword evidence="4" id="KW-1185">Reference proteome</keyword>
<evidence type="ECO:0000313" key="4">
    <source>
        <dbReference type="Proteomes" id="UP000809789"/>
    </source>
</evidence>
<dbReference type="OrthoDB" id="3939221at2759"/>
<comment type="caution">
    <text evidence="3">The sequence shown here is derived from an EMBL/GenBank/DDBJ whole genome shotgun (WGS) entry which is preliminary data.</text>
</comment>
<organism evidence="3 4">
    <name type="scientific">Elsinoe batatas</name>
    <dbReference type="NCBI Taxonomy" id="2601811"/>
    <lineage>
        <taxon>Eukaryota</taxon>
        <taxon>Fungi</taxon>
        <taxon>Dikarya</taxon>
        <taxon>Ascomycota</taxon>
        <taxon>Pezizomycotina</taxon>
        <taxon>Dothideomycetes</taxon>
        <taxon>Dothideomycetidae</taxon>
        <taxon>Myriangiales</taxon>
        <taxon>Elsinoaceae</taxon>
        <taxon>Elsinoe</taxon>
    </lineage>
</organism>
<keyword evidence="2" id="KW-0472">Membrane</keyword>
<feature type="transmembrane region" description="Helical" evidence="2">
    <location>
        <begin position="156"/>
        <end position="174"/>
    </location>
</feature>
<evidence type="ECO:0000256" key="2">
    <source>
        <dbReference type="SAM" id="Phobius"/>
    </source>
</evidence>
<dbReference type="EMBL" id="JAESVG020000010">
    <property type="protein sequence ID" value="KAG8623750.1"/>
    <property type="molecule type" value="Genomic_DNA"/>
</dbReference>
<evidence type="ECO:0000256" key="1">
    <source>
        <dbReference type="SAM" id="MobiDB-lite"/>
    </source>
</evidence>
<feature type="transmembrane region" description="Helical" evidence="2">
    <location>
        <begin position="70"/>
        <end position="93"/>
    </location>
</feature>
<reference evidence="3" key="1">
    <citation type="submission" date="2021-07" db="EMBL/GenBank/DDBJ databases">
        <title>Elsinoe batatas strain:CRI-CJ2 Genome sequencing and assembly.</title>
        <authorList>
            <person name="Huang L."/>
        </authorList>
    </citation>
    <scope>NUCLEOTIDE SEQUENCE</scope>
    <source>
        <strain evidence="3">CRI-CJ2</strain>
    </source>
</reference>
<feature type="transmembrane region" description="Helical" evidence="2">
    <location>
        <begin position="195"/>
        <end position="220"/>
    </location>
</feature>
<feature type="compositionally biased region" description="Acidic residues" evidence="1">
    <location>
        <begin position="13"/>
        <end position="22"/>
    </location>
</feature>